<dbReference type="InterPro" id="IPR001387">
    <property type="entry name" value="Cro/C1-type_HTH"/>
</dbReference>
<dbReference type="PANTHER" id="PTHR37038:SF12">
    <property type="entry name" value="TRANSCRIPTIONAL REGULATOR"/>
    <property type="match status" value="1"/>
</dbReference>
<evidence type="ECO:0000259" key="1">
    <source>
        <dbReference type="PROSITE" id="PS50943"/>
    </source>
</evidence>
<dbReference type="PROSITE" id="PS50943">
    <property type="entry name" value="HTH_CROC1"/>
    <property type="match status" value="1"/>
</dbReference>
<dbReference type="NCBIfam" id="TIGR01716">
    <property type="entry name" value="RGG_Cterm"/>
    <property type="match status" value="1"/>
</dbReference>
<dbReference type="Pfam" id="PF21259">
    <property type="entry name" value="Rgg_C"/>
    <property type="match status" value="1"/>
</dbReference>
<dbReference type="CDD" id="cd00093">
    <property type="entry name" value="HTH_XRE"/>
    <property type="match status" value="1"/>
</dbReference>
<evidence type="ECO:0000313" key="3">
    <source>
        <dbReference type="Proteomes" id="UP000051888"/>
    </source>
</evidence>
<protein>
    <recommendedName>
        <fullName evidence="1">HTH cro/C1-type domain-containing protein</fullName>
    </recommendedName>
</protein>
<dbReference type="Proteomes" id="UP000051888">
    <property type="component" value="Unassembled WGS sequence"/>
</dbReference>
<dbReference type="SUPFAM" id="SSF47413">
    <property type="entry name" value="lambda repressor-like DNA-binding domains"/>
    <property type="match status" value="1"/>
</dbReference>
<dbReference type="GO" id="GO:0003677">
    <property type="term" value="F:DNA binding"/>
    <property type="evidence" value="ECO:0007669"/>
    <property type="project" value="InterPro"/>
</dbReference>
<dbReference type="AlphaFoldDB" id="A0A0Q3WWC1"/>
<sequence>MVPYGETLRQIRVQKGLTMKELADGICSVSFLSKFERGDSDITLGLFTKILEKLMLSFDEFLYIHNDYMPDQLEQFFKNVSTAYFNRNSAQLKHLKKQEIEKWEKYRIDIYYCNVLMLQVYERIVDAKEIDENVDKEDVKILSNYLFSVEVWGYYELQLYSATMLFLEPIMVVHLSKTAYEKSIRYRSLKKVNEAIIAIIMNTIVYLLGPVNRFNEKMEYRKEISEFFSYLETIALPESSLLERVELLHLKGAYELRIGNREEGIAKIQHAIQILSDLGSYGNATRIEKYLQQILDCTK</sequence>
<comment type="caution">
    <text evidence="2">The sequence shown here is derived from an EMBL/GenBank/DDBJ whole genome shotgun (WGS) entry which is preliminary data.</text>
</comment>
<dbReference type="OrthoDB" id="34624at2"/>
<dbReference type="InterPro" id="IPR011990">
    <property type="entry name" value="TPR-like_helical_dom_sf"/>
</dbReference>
<dbReference type="PATRIC" id="fig|157838.3.peg.608"/>
<accession>A0A0Q3WWC1</accession>
<reference evidence="2 3" key="1">
    <citation type="submission" date="2015-09" db="EMBL/GenBank/DDBJ databases">
        <title>Genome sequencing project for genomic taxonomy and phylogenomics of Bacillus-like bacteria.</title>
        <authorList>
            <person name="Liu B."/>
            <person name="Wang J."/>
            <person name="Zhu Y."/>
            <person name="Liu G."/>
            <person name="Chen Q."/>
            <person name="Chen Z."/>
            <person name="Lan J."/>
            <person name="Che J."/>
            <person name="Ge C."/>
            <person name="Shi H."/>
            <person name="Pan Z."/>
            <person name="Liu X."/>
        </authorList>
    </citation>
    <scope>NUCLEOTIDE SEQUENCE [LARGE SCALE GENOMIC DNA]</scope>
    <source>
        <strain evidence="2 3">LMG 18435</strain>
    </source>
</reference>
<dbReference type="EMBL" id="LJJC01000004">
    <property type="protein sequence ID" value="KQL52564.1"/>
    <property type="molecule type" value="Genomic_DNA"/>
</dbReference>
<proteinExistence type="predicted"/>
<dbReference type="RefSeq" id="WP_055738255.1">
    <property type="nucleotide sequence ID" value="NZ_JAAIWL010000073.1"/>
</dbReference>
<dbReference type="InterPro" id="IPR010057">
    <property type="entry name" value="Transcription_activator_Rgg_C"/>
</dbReference>
<dbReference type="InterPro" id="IPR010982">
    <property type="entry name" value="Lambda_DNA-bd_dom_sf"/>
</dbReference>
<dbReference type="Pfam" id="PF01381">
    <property type="entry name" value="HTH_3"/>
    <property type="match status" value="1"/>
</dbReference>
<feature type="domain" description="HTH cro/C1-type" evidence="1">
    <location>
        <begin position="8"/>
        <end position="61"/>
    </location>
</feature>
<dbReference type="InterPro" id="IPR053163">
    <property type="entry name" value="HTH-type_regulator_Rgg"/>
</dbReference>
<name>A0A0Q3WWC1_9BACI</name>
<dbReference type="STRING" id="157838.AN964_02765"/>
<evidence type="ECO:0000313" key="2">
    <source>
        <dbReference type="EMBL" id="KQL52564.1"/>
    </source>
</evidence>
<dbReference type="Gene3D" id="1.25.40.10">
    <property type="entry name" value="Tetratricopeptide repeat domain"/>
    <property type="match status" value="1"/>
</dbReference>
<gene>
    <name evidence="2" type="ORF">AN964_02765</name>
</gene>
<keyword evidence="3" id="KW-1185">Reference proteome</keyword>
<dbReference type="PANTHER" id="PTHR37038">
    <property type="entry name" value="TRANSCRIPTIONAL REGULATOR-RELATED"/>
    <property type="match status" value="1"/>
</dbReference>
<dbReference type="SMART" id="SM00530">
    <property type="entry name" value="HTH_XRE"/>
    <property type="match status" value="1"/>
</dbReference>
<organism evidence="2 3">
    <name type="scientific">Heyndrickxia shackletonii</name>
    <dbReference type="NCBI Taxonomy" id="157838"/>
    <lineage>
        <taxon>Bacteria</taxon>
        <taxon>Bacillati</taxon>
        <taxon>Bacillota</taxon>
        <taxon>Bacilli</taxon>
        <taxon>Bacillales</taxon>
        <taxon>Bacillaceae</taxon>
        <taxon>Heyndrickxia</taxon>
    </lineage>
</organism>